<keyword evidence="1" id="KW-0175">Coiled coil</keyword>
<dbReference type="EMBL" id="JAPCXB010000091">
    <property type="protein sequence ID" value="KAJ1608700.1"/>
    <property type="molecule type" value="Genomic_DNA"/>
</dbReference>
<evidence type="ECO:0000313" key="4">
    <source>
        <dbReference type="Proteomes" id="UP001071777"/>
    </source>
</evidence>
<evidence type="ECO:0000256" key="2">
    <source>
        <dbReference type="SAM" id="MobiDB-lite"/>
    </source>
</evidence>
<reference evidence="3" key="1">
    <citation type="submission" date="2022-10" db="EMBL/GenBank/DDBJ databases">
        <title>Adaptive evolution leads to modifications in subtelomeric GC content in a zoonotic Cryptosporidium species.</title>
        <authorList>
            <person name="Li J."/>
            <person name="Feng Y."/>
            <person name="Xiao L."/>
        </authorList>
    </citation>
    <scope>NUCLEOTIDE SEQUENCE</scope>
    <source>
        <strain evidence="3">25894</strain>
    </source>
</reference>
<sequence length="504" mass="55597">MTDREISEQALSPSSSEIMRKATRLVDQLLVKTKCDFPNENGASLTNQMDITDSGVILAEDDINCRSNSITDSETFSVLTSARKNTPSIEIIKRLAGRLKNKDSDAISELNFPSKNNVTNGLGAGEYCSLKPERCRSKSASPTGSEIAKRNRSGLSCDFAQMNAKLSEINKRVESLSSNIEDIQDIDHLEDSGSYVKNEKNRESHGFDTDNVDPRTYDMGDDDNYLSQLNVAVLQQERLRMWAKDNAKYTSSTSNVSENGNNQESEHIPFSDVYYTHQSLKYKNGEISSGGILNSSVLSTTASGTNGQFATSNDTTVYEAKSNDRNGISDIHKKSASFSGGEDSEKRVSETGEVSPVDSSAKENIRSTEPKALRFIRVGDQLRRSITVTPLVESIQRALTGEIENADALLDDQELGARAQFNSRLEKLSNSNIPTFNNPRLSSGYHTNNMVIITLKDRGMEQKGPKRPTTMDDTSSVDSAESDRDNFFSCRECSWNPTNACPVQ</sequence>
<feature type="coiled-coil region" evidence="1">
    <location>
        <begin position="159"/>
        <end position="186"/>
    </location>
</feature>
<protein>
    <submittedName>
        <fullName evidence="3">Uncharacterized protein</fullName>
    </submittedName>
</protein>
<name>A0ABQ8P569_9CRYT</name>
<gene>
    <name evidence="3" type="ORF">OJ252_2448</name>
</gene>
<organism evidence="3 4">
    <name type="scientific">Cryptosporidium canis</name>
    <dbReference type="NCBI Taxonomy" id="195482"/>
    <lineage>
        <taxon>Eukaryota</taxon>
        <taxon>Sar</taxon>
        <taxon>Alveolata</taxon>
        <taxon>Apicomplexa</taxon>
        <taxon>Conoidasida</taxon>
        <taxon>Coccidia</taxon>
        <taxon>Eucoccidiorida</taxon>
        <taxon>Eimeriorina</taxon>
        <taxon>Cryptosporidiidae</taxon>
        <taxon>Cryptosporidium</taxon>
    </lineage>
</organism>
<evidence type="ECO:0000313" key="3">
    <source>
        <dbReference type="EMBL" id="KAJ1608700.1"/>
    </source>
</evidence>
<keyword evidence="4" id="KW-1185">Reference proteome</keyword>
<dbReference type="Proteomes" id="UP001071777">
    <property type="component" value="Unassembled WGS sequence"/>
</dbReference>
<accession>A0ABQ8P569</accession>
<feature type="region of interest" description="Disordered" evidence="2">
    <location>
        <begin position="322"/>
        <end position="365"/>
    </location>
</feature>
<comment type="caution">
    <text evidence="3">The sequence shown here is derived from an EMBL/GenBank/DDBJ whole genome shotgun (WGS) entry which is preliminary data.</text>
</comment>
<proteinExistence type="predicted"/>
<evidence type="ECO:0000256" key="1">
    <source>
        <dbReference type="SAM" id="Coils"/>
    </source>
</evidence>
<feature type="region of interest" description="Disordered" evidence="2">
    <location>
        <begin position="457"/>
        <end position="483"/>
    </location>
</feature>